<reference evidence="4" key="1">
    <citation type="submission" date="2021-05" db="EMBL/GenBank/DDBJ databases">
        <authorList>
            <person name="Kaiqin L."/>
            <person name="Jian G."/>
        </authorList>
    </citation>
    <scope>NUCLEOTIDE SEQUENCE</scope>
    <source>
        <strain evidence="4">HDS5</strain>
    </source>
</reference>
<feature type="compositionally biased region" description="Low complexity" evidence="2">
    <location>
        <begin position="171"/>
        <end position="187"/>
    </location>
</feature>
<feature type="domain" description="Histidine kinase/HSP90-like ATPase" evidence="3">
    <location>
        <begin position="14"/>
        <end position="133"/>
    </location>
</feature>
<evidence type="ECO:0000259" key="3">
    <source>
        <dbReference type="Pfam" id="PF13581"/>
    </source>
</evidence>
<keyword evidence="4" id="KW-0547">Nucleotide-binding</keyword>
<keyword evidence="5" id="KW-1185">Reference proteome</keyword>
<dbReference type="SUPFAM" id="SSF55874">
    <property type="entry name" value="ATPase domain of HSP90 chaperone/DNA topoisomerase II/histidine kinase"/>
    <property type="match status" value="1"/>
</dbReference>
<keyword evidence="1" id="KW-0808">Transferase</keyword>
<gene>
    <name evidence="4" type="ORF">KGD82_01045</name>
</gene>
<dbReference type="InterPro" id="IPR050267">
    <property type="entry name" value="Anti-sigma-factor_SerPK"/>
</dbReference>
<keyword evidence="1" id="KW-0418">Kinase</keyword>
<evidence type="ECO:0000313" key="5">
    <source>
        <dbReference type="Proteomes" id="UP000682416"/>
    </source>
</evidence>
<evidence type="ECO:0000256" key="1">
    <source>
        <dbReference type="ARBA" id="ARBA00022527"/>
    </source>
</evidence>
<dbReference type="Gene3D" id="3.30.565.10">
    <property type="entry name" value="Histidine kinase-like ATPase, C-terminal domain"/>
    <property type="match status" value="1"/>
</dbReference>
<dbReference type="CDD" id="cd16936">
    <property type="entry name" value="HATPase_RsbW-like"/>
    <property type="match status" value="1"/>
</dbReference>
<dbReference type="AlphaFoldDB" id="A0A975QKZ2"/>
<feature type="region of interest" description="Disordered" evidence="2">
    <location>
        <begin position="134"/>
        <end position="187"/>
    </location>
</feature>
<accession>A0A975QKZ2</accession>
<sequence length="187" mass="20143">MDTVFSISLPRQAYTVAVVRDVLGALLRRSGLCAGCVDDILLAASEACSNAVEHGETSPDYEVSVELATHWCELQISQPGRAPESGALVRRFASEHTPLPGLTSESGRGISLMRYLMDEVDLRPEPHTTVILRKRVTTCDPAHRGPRNGASPRRASRSCRPTPDPGPRPSPRAVRAGRGVRGVTPAQ</sequence>
<keyword evidence="1" id="KW-0723">Serine/threonine-protein kinase</keyword>
<dbReference type="InterPro" id="IPR003594">
    <property type="entry name" value="HATPase_dom"/>
</dbReference>
<feature type="compositionally biased region" description="Low complexity" evidence="2">
    <location>
        <begin position="150"/>
        <end position="161"/>
    </location>
</feature>
<dbReference type="EMBL" id="CP074402">
    <property type="protein sequence ID" value="QVJ01715.1"/>
    <property type="molecule type" value="Genomic_DNA"/>
</dbReference>
<organism evidence="4 5">
    <name type="scientific">Nocardiopsis eucommiae</name>
    <dbReference type="NCBI Taxonomy" id="2831970"/>
    <lineage>
        <taxon>Bacteria</taxon>
        <taxon>Bacillati</taxon>
        <taxon>Actinomycetota</taxon>
        <taxon>Actinomycetes</taxon>
        <taxon>Streptosporangiales</taxon>
        <taxon>Nocardiopsidaceae</taxon>
        <taxon>Nocardiopsis</taxon>
    </lineage>
</organism>
<dbReference type="KEGG" id="nec:KGD82_01045"/>
<name>A0A975QKZ2_9ACTN</name>
<keyword evidence="4" id="KW-0067">ATP-binding</keyword>
<dbReference type="PANTHER" id="PTHR35526">
    <property type="entry name" value="ANTI-SIGMA-F FACTOR RSBW-RELATED"/>
    <property type="match status" value="1"/>
</dbReference>
<dbReference type="Pfam" id="PF13581">
    <property type="entry name" value="HATPase_c_2"/>
    <property type="match status" value="1"/>
</dbReference>
<dbReference type="GO" id="GO:0005524">
    <property type="term" value="F:ATP binding"/>
    <property type="evidence" value="ECO:0007669"/>
    <property type="project" value="UniProtKB-KW"/>
</dbReference>
<protein>
    <submittedName>
        <fullName evidence="4">ATP-binding protein</fullName>
    </submittedName>
</protein>
<dbReference type="InterPro" id="IPR036890">
    <property type="entry name" value="HATPase_C_sf"/>
</dbReference>
<dbReference type="Proteomes" id="UP000682416">
    <property type="component" value="Chromosome"/>
</dbReference>
<dbReference type="GO" id="GO:0004674">
    <property type="term" value="F:protein serine/threonine kinase activity"/>
    <property type="evidence" value="ECO:0007669"/>
    <property type="project" value="UniProtKB-KW"/>
</dbReference>
<proteinExistence type="predicted"/>
<evidence type="ECO:0000256" key="2">
    <source>
        <dbReference type="SAM" id="MobiDB-lite"/>
    </source>
</evidence>
<dbReference type="PANTHER" id="PTHR35526:SF3">
    <property type="entry name" value="ANTI-SIGMA-F FACTOR RSBW"/>
    <property type="match status" value="1"/>
</dbReference>
<evidence type="ECO:0000313" key="4">
    <source>
        <dbReference type="EMBL" id="QVJ01715.1"/>
    </source>
</evidence>